<name>A0A077PB07_XENBV</name>
<organism evidence="1 2">
    <name type="scientific">Xenorhabdus bovienii str. oregonense</name>
    <dbReference type="NCBI Taxonomy" id="1398202"/>
    <lineage>
        <taxon>Bacteria</taxon>
        <taxon>Pseudomonadati</taxon>
        <taxon>Pseudomonadota</taxon>
        <taxon>Gammaproteobacteria</taxon>
        <taxon>Enterobacterales</taxon>
        <taxon>Morganellaceae</taxon>
        <taxon>Xenorhabdus</taxon>
    </lineage>
</organism>
<evidence type="ECO:0000313" key="2">
    <source>
        <dbReference type="Proteomes" id="UP000028483"/>
    </source>
</evidence>
<sequence length="57" mass="6597">MRLILSLPPFETEGLRQSEDLEIINGLQSREIPILRNLLIFIISGREPEFIRLICSC</sequence>
<protein>
    <submittedName>
        <fullName evidence="1">Uncharacterized protein</fullName>
    </submittedName>
</protein>
<dbReference type="HOGENOM" id="CLU_2995688_0_0_6"/>
<gene>
    <name evidence="1" type="ORF">XBO1_680013</name>
</gene>
<proteinExistence type="predicted"/>
<evidence type="ECO:0000313" key="1">
    <source>
        <dbReference type="EMBL" id="CDH07908.1"/>
    </source>
</evidence>
<reference evidence="1" key="1">
    <citation type="submission" date="2013-07" db="EMBL/GenBank/DDBJ databases">
        <title>Sub-species coevolution in mutualistic symbiosis.</title>
        <authorList>
            <person name="Murfin K."/>
            <person name="Klassen J."/>
            <person name="Lee M."/>
            <person name="Forst S."/>
            <person name="Stock P."/>
            <person name="Goodrich-Blair H."/>
        </authorList>
    </citation>
    <scope>NUCLEOTIDE SEQUENCE [LARGE SCALE GENOMIC DNA]</scope>
    <source>
        <strain evidence="1">Oregonense</strain>
    </source>
</reference>
<comment type="caution">
    <text evidence="1">The sequence shown here is derived from an EMBL/GenBank/DDBJ whole genome shotgun (WGS) entry which is preliminary data.</text>
</comment>
<dbReference type="EMBL" id="CBSX010000235">
    <property type="protein sequence ID" value="CDH07908.1"/>
    <property type="molecule type" value="Genomic_DNA"/>
</dbReference>
<dbReference type="AlphaFoldDB" id="A0A077PB07"/>
<dbReference type="Proteomes" id="UP000028483">
    <property type="component" value="Unassembled WGS sequence"/>
</dbReference>
<accession>A0A077PB07</accession>